<dbReference type="InterPro" id="IPR052728">
    <property type="entry name" value="O2_lipid_transport_reg"/>
</dbReference>
<proteinExistence type="predicted"/>
<evidence type="ECO:0000313" key="6">
    <source>
        <dbReference type="Proteomes" id="UP001295684"/>
    </source>
</evidence>
<dbReference type="PANTHER" id="PTHR11161:SF0">
    <property type="entry name" value="O-ACYLTRANSFERASE LIKE PROTEIN"/>
    <property type="match status" value="1"/>
</dbReference>
<dbReference type="GO" id="GO:0016747">
    <property type="term" value="F:acyltransferase activity, transferring groups other than amino-acyl groups"/>
    <property type="evidence" value="ECO:0007669"/>
    <property type="project" value="InterPro"/>
</dbReference>
<gene>
    <name evidence="5" type="ORF">ECRASSUSDP1_LOCUS27520</name>
</gene>
<keyword evidence="6" id="KW-1185">Reference proteome</keyword>
<name>A0AAD2D998_EUPCR</name>
<dbReference type="InterPro" id="IPR002656">
    <property type="entry name" value="Acyl_transf_3_dom"/>
</dbReference>
<feature type="transmembrane region" description="Helical" evidence="2">
    <location>
        <begin position="431"/>
        <end position="451"/>
    </location>
</feature>
<keyword evidence="2" id="KW-0812">Transmembrane</keyword>
<feature type="transmembrane region" description="Helical" evidence="2">
    <location>
        <begin position="649"/>
        <end position="674"/>
    </location>
</feature>
<evidence type="ECO:0000256" key="2">
    <source>
        <dbReference type="SAM" id="Phobius"/>
    </source>
</evidence>
<feature type="transmembrane region" description="Helical" evidence="2">
    <location>
        <begin position="458"/>
        <end position="477"/>
    </location>
</feature>
<evidence type="ECO:0000313" key="5">
    <source>
        <dbReference type="EMBL" id="CAI2385924.1"/>
    </source>
</evidence>
<organism evidence="5 6">
    <name type="scientific">Euplotes crassus</name>
    <dbReference type="NCBI Taxonomy" id="5936"/>
    <lineage>
        <taxon>Eukaryota</taxon>
        <taxon>Sar</taxon>
        <taxon>Alveolata</taxon>
        <taxon>Ciliophora</taxon>
        <taxon>Intramacronucleata</taxon>
        <taxon>Spirotrichea</taxon>
        <taxon>Hypotrichia</taxon>
        <taxon>Euplotida</taxon>
        <taxon>Euplotidae</taxon>
        <taxon>Moneuplotes</taxon>
    </lineage>
</organism>
<evidence type="ECO:0000256" key="1">
    <source>
        <dbReference type="SAM" id="MobiDB-lite"/>
    </source>
</evidence>
<feature type="transmembrane region" description="Helical" evidence="2">
    <location>
        <begin position="501"/>
        <end position="520"/>
    </location>
</feature>
<feature type="transmembrane region" description="Helical" evidence="2">
    <location>
        <begin position="541"/>
        <end position="565"/>
    </location>
</feature>
<keyword evidence="2" id="KW-1133">Transmembrane helix</keyword>
<feature type="transmembrane region" description="Helical" evidence="2">
    <location>
        <begin position="197"/>
        <end position="222"/>
    </location>
</feature>
<feature type="transmembrane region" description="Helical" evidence="2">
    <location>
        <begin position="276"/>
        <end position="297"/>
    </location>
</feature>
<evidence type="ECO:0000256" key="3">
    <source>
        <dbReference type="SAM" id="SignalP"/>
    </source>
</evidence>
<protein>
    <recommendedName>
        <fullName evidence="4">Acyltransferase 3 domain-containing protein</fullName>
    </recommendedName>
</protein>
<comment type="caution">
    <text evidence="5">The sequence shown here is derived from an EMBL/GenBank/DDBJ whole genome shotgun (WGS) entry which is preliminary data.</text>
</comment>
<feature type="signal peptide" evidence="3">
    <location>
        <begin position="1"/>
        <end position="26"/>
    </location>
</feature>
<sequence>MKFTLCCLALLKIMLCFMLVMPFSCGSEISSFLKSPIGDTSVLDDVSLIYINKAKSFFEDATNKGYVKQEGTCFNRLQNIFNNFEQNSGIIGRMVYFSGKDVNDLGRFKECRSSNDTRYIVFSVNGLPMGIYLAMCVPTECTEEYFSQFKPYLASFGNKVLDELNIQQAYFEEELTPERFDFFDSAKRNSEVQTLRAGHYITILIMIFLITSVIVSTIIELIERSKKTAREKAGIPEPEPKPKNCLQKYFTSFYLLENTSKLFFARSKDGDKNLEILNGVRVLSMAWVILGHTYYYAMRTALHNPLVPLDLLKSFTFNIVSSGPYSVDIFFWLSGFLGVYILLGSTHKRKGRMQNWLMIYLHRFLRLMPVYVVTLLFFWFVMSAVGSGPIFFQYYNSGASHCRRAWWVHLLFLNNFYEIYPDANNCMGWTWYLPNDMQFFLLIPPLVFLLYKSRMIGFLVIALLQMAAFAATFTIAWKGNMGPSYFRATSDYYRLYYQRPWARISPFFIGVIVAVLLYSFKNDDPKDSICKRIMDKINQNMIIRIIMYVVGSIIFLTMIFIFYWINNYPDSFSKGFNISFLTFSKGLFIVGMNLVLLPVLMGHFSLMRNILAFDAFTPLARLTFGAYMVHPTVMLFDAMNTVRGEYMTISFGIIRFICWIVVSFAISLILTLLVETPFMRLEKEYLMGGYGCRKTKKKHLKKPINQELKDESEPTEELDQGFVNPKEILLQETQDRIIGNGMNHDLDDIPNRKRSSQKVLQLELKEKNIVSINGYEEESEESLTNVDVSEESTPEGNKINRFIRNGH</sequence>
<feature type="transmembrane region" description="Helical" evidence="2">
    <location>
        <begin position="577"/>
        <end position="599"/>
    </location>
</feature>
<dbReference type="PANTHER" id="PTHR11161">
    <property type="entry name" value="O-ACYLTRANSFERASE"/>
    <property type="match status" value="1"/>
</dbReference>
<accession>A0AAD2D998</accession>
<evidence type="ECO:0000259" key="4">
    <source>
        <dbReference type="Pfam" id="PF01757"/>
    </source>
</evidence>
<feature type="region of interest" description="Disordered" evidence="1">
    <location>
        <begin position="781"/>
        <end position="807"/>
    </location>
</feature>
<feature type="transmembrane region" description="Helical" evidence="2">
    <location>
        <begin position="317"/>
        <end position="343"/>
    </location>
</feature>
<keyword evidence="2" id="KW-0472">Membrane</keyword>
<keyword evidence="3" id="KW-0732">Signal</keyword>
<dbReference type="Pfam" id="PF01757">
    <property type="entry name" value="Acyl_transf_3"/>
    <property type="match status" value="1"/>
</dbReference>
<dbReference type="AlphaFoldDB" id="A0AAD2D998"/>
<feature type="domain" description="Acyltransferase 3" evidence="4">
    <location>
        <begin position="277"/>
        <end position="671"/>
    </location>
</feature>
<reference evidence="5" key="1">
    <citation type="submission" date="2023-07" db="EMBL/GenBank/DDBJ databases">
        <authorList>
            <consortium name="AG Swart"/>
            <person name="Singh M."/>
            <person name="Singh A."/>
            <person name="Seah K."/>
            <person name="Emmerich C."/>
        </authorList>
    </citation>
    <scope>NUCLEOTIDE SEQUENCE</scope>
    <source>
        <strain evidence="5">DP1</strain>
    </source>
</reference>
<dbReference type="Proteomes" id="UP001295684">
    <property type="component" value="Unassembled WGS sequence"/>
</dbReference>
<feature type="chain" id="PRO_5042065992" description="Acyltransferase 3 domain-containing protein" evidence="3">
    <location>
        <begin position="27"/>
        <end position="807"/>
    </location>
</feature>
<dbReference type="EMBL" id="CAMPGE010028398">
    <property type="protein sequence ID" value="CAI2385924.1"/>
    <property type="molecule type" value="Genomic_DNA"/>
</dbReference>
<feature type="transmembrane region" description="Helical" evidence="2">
    <location>
        <begin position="364"/>
        <end position="385"/>
    </location>
</feature>